<dbReference type="Proteomes" id="UP000317421">
    <property type="component" value="Unassembled WGS sequence"/>
</dbReference>
<dbReference type="OrthoDB" id="4393931at2"/>
<evidence type="ECO:0000313" key="2">
    <source>
        <dbReference type="EMBL" id="TWU00418.1"/>
    </source>
</evidence>
<feature type="region of interest" description="Disordered" evidence="1">
    <location>
        <begin position="1"/>
        <end position="48"/>
    </location>
</feature>
<dbReference type="RefSeq" id="WP_146444093.1">
    <property type="nucleotide sequence ID" value="NZ_SJPR01000001.1"/>
</dbReference>
<reference evidence="2 3" key="1">
    <citation type="submission" date="2019-02" db="EMBL/GenBank/DDBJ databases">
        <title>Deep-cultivation of Planctomycetes and their phenomic and genomic characterization uncovers novel biology.</title>
        <authorList>
            <person name="Wiegand S."/>
            <person name="Jogler M."/>
            <person name="Boedeker C."/>
            <person name="Pinto D."/>
            <person name="Vollmers J."/>
            <person name="Rivas-Marin E."/>
            <person name="Kohn T."/>
            <person name="Peeters S.H."/>
            <person name="Heuer A."/>
            <person name="Rast P."/>
            <person name="Oberbeckmann S."/>
            <person name="Bunk B."/>
            <person name="Jeske O."/>
            <person name="Meyerdierks A."/>
            <person name="Storesund J.E."/>
            <person name="Kallscheuer N."/>
            <person name="Luecker S."/>
            <person name="Lage O.M."/>
            <person name="Pohl T."/>
            <person name="Merkel B.J."/>
            <person name="Hornburger P."/>
            <person name="Mueller R.-W."/>
            <person name="Bruemmer F."/>
            <person name="Labrenz M."/>
            <person name="Spormann A.M."/>
            <person name="Op Den Camp H."/>
            <person name="Overmann J."/>
            <person name="Amann R."/>
            <person name="Jetten M.S.M."/>
            <person name="Mascher T."/>
            <person name="Medema M.H."/>
            <person name="Devos D.P."/>
            <person name="Kaster A.-K."/>
            <person name="Ovreas L."/>
            <person name="Rohde M."/>
            <person name="Galperin M.Y."/>
            <person name="Jogler C."/>
        </authorList>
    </citation>
    <scope>NUCLEOTIDE SEQUENCE [LARGE SCALE GENOMIC DNA]</scope>
    <source>
        <strain evidence="2 3">Pla108</strain>
    </source>
</reference>
<evidence type="ECO:0000313" key="3">
    <source>
        <dbReference type="Proteomes" id="UP000317421"/>
    </source>
</evidence>
<comment type="caution">
    <text evidence="2">The sequence shown here is derived from an EMBL/GenBank/DDBJ whole genome shotgun (WGS) entry which is preliminary data.</text>
</comment>
<dbReference type="Gene3D" id="3.30.1330.30">
    <property type="match status" value="1"/>
</dbReference>
<gene>
    <name evidence="2" type="ORF">Pla108_13690</name>
</gene>
<dbReference type="EMBL" id="SJPR01000001">
    <property type="protein sequence ID" value="TWU00418.1"/>
    <property type="molecule type" value="Genomic_DNA"/>
</dbReference>
<dbReference type="InterPro" id="IPR029064">
    <property type="entry name" value="Ribosomal_eL30-like_sf"/>
</dbReference>
<keyword evidence="3" id="KW-1185">Reference proteome</keyword>
<organism evidence="2 3">
    <name type="scientific">Botrimarina colliarenosi</name>
    <dbReference type="NCBI Taxonomy" id="2528001"/>
    <lineage>
        <taxon>Bacteria</taxon>
        <taxon>Pseudomonadati</taxon>
        <taxon>Planctomycetota</taxon>
        <taxon>Planctomycetia</taxon>
        <taxon>Pirellulales</taxon>
        <taxon>Lacipirellulaceae</taxon>
        <taxon>Botrimarina</taxon>
    </lineage>
</organism>
<dbReference type="InterPro" id="IPR041289">
    <property type="entry name" value="Bact_RF_family3"/>
</dbReference>
<dbReference type="AlphaFoldDB" id="A0A5C6ALR6"/>
<dbReference type="Pfam" id="PF18845">
    <property type="entry name" value="baeRF_family3"/>
    <property type="match status" value="1"/>
</dbReference>
<accession>A0A5C6ALR6</accession>
<name>A0A5C6ALR6_9BACT</name>
<feature type="compositionally biased region" description="Basic and acidic residues" evidence="1">
    <location>
        <begin position="39"/>
        <end position="48"/>
    </location>
</feature>
<proteinExistence type="predicted"/>
<sequence length="405" mass="43951">MNASLTIKEAAKVSRDELESLSQRTERGCVSLSMPTHPGSRERRQDPIRLRGLADEAGESLSEQGVSTSDVRALRERLHTLGGDNEVDGQEFWGRVGAGLAILATTDEMHVYSLRNQPGEMARVGRRFDLRPLLTDIQHDARYALVAVSRGDLRYFEGDSSGLSEVNLEDAPGSLYAVHEKAHQKGFALHSFNRGASGNHAAAVPHGHVDKDDAEAVKRYLGEIAAALEEEASDHADSAAKRAVVFAGVPEHFHLFREAAESCSLALVEEPVAIAPDHSTAEELHQLAWPLIDARLTKTSEKVLSRWRSAAHTEVATSDIEEVMKAAHDGRIETLLVAADAQLEGAYDPETRRVSERASDSERDDLVAAAIAATLQTGGQTRVVPRDDFELPPSGLAAILRYAAP</sequence>
<evidence type="ECO:0000256" key="1">
    <source>
        <dbReference type="SAM" id="MobiDB-lite"/>
    </source>
</evidence>
<protein>
    <submittedName>
        <fullName evidence="2">Uncharacterized protein</fullName>
    </submittedName>
</protein>
<feature type="compositionally biased region" description="Basic and acidic residues" evidence="1">
    <location>
        <begin position="9"/>
        <end position="18"/>
    </location>
</feature>